<gene>
    <name evidence="2" type="ORF">UFOPK2289_00446</name>
    <name evidence="3" type="ORF">UFOPK2822_01189</name>
    <name evidence="4" type="ORF">UFOPK3346_00810</name>
    <name evidence="5" type="ORF">UFOPK3670_00850</name>
    <name evidence="6" type="ORF">UFOPK4308_00897</name>
</gene>
<evidence type="ECO:0000313" key="3">
    <source>
        <dbReference type="EMBL" id="CAB4756818.1"/>
    </source>
</evidence>
<name>A0A6J6UCK2_9ZZZZ</name>
<dbReference type="EMBL" id="CAEZZC010000018">
    <property type="protein sequence ID" value="CAB4756818.1"/>
    <property type="molecule type" value="Genomic_DNA"/>
</dbReference>
<feature type="region of interest" description="Disordered" evidence="1">
    <location>
        <begin position="412"/>
        <end position="433"/>
    </location>
</feature>
<reference evidence="3" key="1">
    <citation type="submission" date="2020-05" db="EMBL/GenBank/DDBJ databases">
        <authorList>
            <person name="Chiriac C."/>
            <person name="Salcher M."/>
            <person name="Ghai R."/>
            <person name="Kavagutti S V."/>
        </authorList>
    </citation>
    <scope>NUCLEOTIDE SEQUENCE</scope>
</reference>
<evidence type="ECO:0000313" key="2">
    <source>
        <dbReference type="EMBL" id="CAB4660176.1"/>
    </source>
</evidence>
<dbReference type="EMBL" id="CAEZWT010000008">
    <property type="protein sequence ID" value="CAB4660176.1"/>
    <property type="molecule type" value="Genomic_DNA"/>
</dbReference>
<dbReference type="InterPro" id="IPR043777">
    <property type="entry name" value="DUF5719"/>
</dbReference>
<accession>A0A6J6UCK2</accession>
<evidence type="ECO:0000313" key="6">
    <source>
        <dbReference type="EMBL" id="CAB5059197.1"/>
    </source>
</evidence>
<evidence type="ECO:0000313" key="5">
    <source>
        <dbReference type="EMBL" id="CAB4924054.1"/>
    </source>
</evidence>
<evidence type="ECO:0000313" key="4">
    <source>
        <dbReference type="EMBL" id="CAB4867146.1"/>
    </source>
</evidence>
<evidence type="ECO:0000256" key="1">
    <source>
        <dbReference type="SAM" id="MobiDB-lite"/>
    </source>
</evidence>
<dbReference type="AlphaFoldDB" id="A0A6J6UCK2"/>
<organism evidence="3">
    <name type="scientific">freshwater metagenome</name>
    <dbReference type="NCBI Taxonomy" id="449393"/>
    <lineage>
        <taxon>unclassified sequences</taxon>
        <taxon>metagenomes</taxon>
        <taxon>ecological metagenomes</taxon>
    </lineage>
</organism>
<dbReference type="EMBL" id="CAFBLE010000005">
    <property type="protein sequence ID" value="CAB4867146.1"/>
    <property type="molecule type" value="Genomic_DNA"/>
</dbReference>
<dbReference type="Pfam" id="PF18986">
    <property type="entry name" value="DUF5719"/>
    <property type="match status" value="1"/>
</dbReference>
<feature type="compositionally biased region" description="Polar residues" evidence="1">
    <location>
        <begin position="416"/>
        <end position="433"/>
    </location>
</feature>
<dbReference type="EMBL" id="CAFBMV010000005">
    <property type="protein sequence ID" value="CAB4924054.1"/>
    <property type="molecule type" value="Genomic_DNA"/>
</dbReference>
<sequence length="433" mass="46268">MKFLRPAMVATFLVATLLLSNFLNTKVESSKFSESFPAVVCPPNAKAMNTFVSASSQKTQFRKLTGKTLPLRAVKHLRFPITSDPILLNGGEVTSALWQSVTNTWAGATLCLSPRSDEWFVGGAGNITSKGRLLLVNSGLSEAVADIATWSEKGAQFDKSVPVPANSFIQVNLDLLAPGQSRLAIHVTPRSGRISAFMVDERRKGLIKLGGDLITPMFSAKADLVIPAIPHANGNHAKAKHVLRLLVPGNLDANIHIELVSTDGTFTPVGLDSKRIARGVVVDIPLNPTIDTSAFSLRIHSDEPLVAGVFSSMSVGGHSDFVWSSPSELMAPLKLAINGLRPTFIFTGDNIAITVTTQLTNGKLKRTSISGTDFASWKALENTQTVSFSEISKSTYGAAIVTSTNGKGTFPLESGSVRTLSSQPTSSIEVIRR</sequence>
<protein>
    <submittedName>
        <fullName evidence="3">Unannotated protein</fullName>
    </submittedName>
</protein>
<proteinExistence type="predicted"/>
<dbReference type="EMBL" id="CAFBQL010000005">
    <property type="protein sequence ID" value="CAB5059197.1"/>
    <property type="molecule type" value="Genomic_DNA"/>
</dbReference>